<dbReference type="CDD" id="cd04458">
    <property type="entry name" value="CSP_CDS"/>
    <property type="match status" value="1"/>
</dbReference>
<dbReference type="PRINTS" id="PR00050">
    <property type="entry name" value="COLDSHOCK"/>
</dbReference>
<gene>
    <name evidence="5" type="ORF">B0682_00175</name>
</gene>
<reference evidence="5 6" key="1">
    <citation type="submission" date="2017-02" db="EMBL/GenBank/DDBJ databases">
        <title>Draft genome sequence of Moraxella lincolnii CCUG 9405T type strain.</title>
        <authorList>
            <person name="Salva-Serra F."/>
            <person name="Engstrom-Jakobsson H."/>
            <person name="Thorell K."/>
            <person name="Jaen-Luchoro D."/>
            <person name="Gonzales-Siles L."/>
            <person name="Karlsson R."/>
            <person name="Yazdan S."/>
            <person name="Boulund F."/>
            <person name="Johnning A."/>
            <person name="Engstrand L."/>
            <person name="Kristiansson E."/>
            <person name="Moore E."/>
        </authorList>
    </citation>
    <scope>NUCLEOTIDE SEQUENCE [LARGE SCALE GENOMIC DNA]</scope>
    <source>
        <strain evidence="5 6">CCUG 9405</strain>
    </source>
</reference>
<dbReference type="Gene3D" id="2.40.50.140">
    <property type="entry name" value="Nucleic acid-binding proteins"/>
    <property type="match status" value="1"/>
</dbReference>
<dbReference type="InterPro" id="IPR011129">
    <property type="entry name" value="CSD"/>
</dbReference>
<evidence type="ECO:0000313" key="6">
    <source>
        <dbReference type="Proteomes" id="UP000191094"/>
    </source>
</evidence>
<keyword evidence="2" id="KW-0963">Cytoplasm</keyword>
<dbReference type="FunFam" id="2.40.50.140:FF:000006">
    <property type="entry name" value="Cold shock protein CspC"/>
    <property type="match status" value="1"/>
</dbReference>
<dbReference type="InterPro" id="IPR050181">
    <property type="entry name" value="Cold_shock_domain"/>
</dbReference>
<dbReference type="PIRSF" id="PIRSF002599">
    <property type="entry name" value="Cold_shock_A"/>
    <property type="match status" value="1"/>
</dbReference>
<comment type="subcellular location">
    <subcellularLocation>
        <location evidence="1 3">Cytoplasm</location>
    </subcellularLocation>
</comment>
<dbReference type="GO" id="GO:0003676">
    <property type="term" value="F:nucleic acid binding"/>
    <property type="evidence" value="ECO:0007669"/>
    <property type="project" value="InterPro"/>
</dbReference>
<evidence type="ECO:0000259" key="4">
    <source>
        <dbReference type="PROSITE" id="PS51857"/>
    </source>
</evidence>
<evidence type="ECO:0000256" key="2">
    <source>
        <dbReference type="ARBA" id="ARBA00022490"/>
    </source>
</evidence>
<proteinExistence type="predicted"/>
<dbReference type="EMBL" id="MUYT01000001">
    <property type="protein sequence ID" value="OOS22690.1"/>
    <property type="molecule type" value="Genomic_DNA"/>
</dbReference>
<protein>
    <submittedName>
        <fullName evidence="5">Cold shock domain protein CspD</fullName>
    </submittedName>
</protein>
<dbReference type="InterPro" id="IPR012340">
    <property type="entry name" value="NA-bd_OB-fold"/>
</dbReference>
<name>A0A1T0CK22_9GAMM</name>
<comment type="caution">
    <text evidence="5">The sequence shown here is derived from an EMBL/GenBank/DDBJ whole genome shotgun (WGS) entry which is preliminary data.</text>
</comment>
<accession>A0A1T0CK22</accession>
<dbReference type="Proteomes" id="UP000191094">
    <property type="component" value="Unassembled WGS sequence"/>
</dbReference>
<sequence length="70" mass="7500">MSNTVEGTVKWFNEAKGFGFIAQENGGSDVFAHYSEIQGSGFKTLAEGQRVSFEVTDGKKGPQASNIQAI</sequence>
<feature type="domain" description="CSD" evidence="4">
    <location>
        <begin position="4"/>
        <end position="69"/>
    </location>
</feature>
<evidence type="ECO:0000313" key="5">
    <source>
        <dbReference type="EMBL" id="OOS22690.1"/>
    </source>
</evidence>
<dbReference type="Gene3D" id="6.20.370.130">
    <property type="match status" value="1"/>
</dbReference>
<evidence type="ECO:0000256" key="1">
    <source>
        <dbReference type="ARBA" id="ARBA00004496"/>
    </source>
</evidence>
<dbReference type="InterPro" id="IPR012156">
    <property type="entry name" value="Cold_shock_CspA"/>
</dbReference>
<dbReference type="STRING" id="90241.B0682_00175"/>
<dbReference type="SUPFAM" id="SSF50249">
    <property type="entry name" value="Nucleic acid-binding proteins"/>
    <property type="match status" value="1"/>
</dbReference>
<dbReference type="PROSITE" id="PS00352">
    <property type="entry name" value="CSD_1"/>
    <property type="match status" value="1"/>
</dbReference>
<keyword evidence="6" id="KW-1185">Reference proteome</keyword>
<dbReference type="SMART" id="SM00357">
    <property type="entry name" value="CSP"/>
    <property type="match status" value="1"/>
</dbReference>
<organism evidence="5 6">
    <name type="scientific">Lwoffella lincolnii</name>
    <dbReference type="NCBI Taxonomy" id="90241"/>
    <lineage>
        <taxon>Bacteria</taxon>
        <taxon>Pseudomonadati</taxon>
        <taxon>Pseudomonadota</taxon>
        <taxon>Gammaproteobacteria</taxon>
        <taxon>Moraxellales</taxon>
        <taxon>Moraxellaceae</taxon>
        <taxon>Lwoffella</taxon>
    </lineage>
</organism>
<dbReference type="RefSeq" id="WP_078306096.1">
    <property type="nucleotide sequence ID" value="NZ_CP147511.1"/>
</dbReference>
<evidence type="ECO:0000256" key="3">
    <source>
        <dbReference type="RuleBase" id="RU000408"/>
    </source>
</evidence>
<dbReference type="GO" id="GO:0005829">
    <property type="term" value="C:cytosol"/>
    <property type="evidence" value="ECO:0007669"/>
    <property type="project" value="UniProtKB-ARBA"/>
</dbReference>
<dbReference type="PROSITE" id="PS51857">
    <property type="entry name" value="CSD_2"/>
    <property type="match status" value="1"/>
</dbReference>
<dbReference type="PANTHER" id="PTHR11544">
    <property type="entry name" value="COLD SHOCK DOMAIN CONTAINING PROTEINS"/>
    <property type="match status" value="1"/>
</dbReference>
<dbReference type="OrthoDB" id="9810590at2"/>
<dbReference type="Pfam" id="PF00313">
    <property type="entry name" value="CSD"/>
    <property type="match status" value="1"/>
</dbReference>
<dbReference type="AlphaFoldDB" id="A0A1T0CK22"/>
<dbReference type="InterPro" id="IPR002059">
    <property type="entry name" value="CSP_DNA-bd"/>
</dbReference>
<dbReference type="InterPro" id="IPR019844">
    <property type="entry name" value="CSD_CS"/>
</dbReference>